<dbReference type="AlphaFoldDB" id="G0UNV2"/>
<dbReference type="SUPFAM" id="SSF81660">
    <property type="entry name" value="Metal cation-transporting ATPase, ATP-binding domain N"/>
    <property type="match status" value="1"/>
</dbReference>
<dbReference type="InterPro" id="IPR032631">
    <property type="entry name" value="P-type_ATPase_N"/>
</dbReference>
<evidence type="ECO:0000256" key="16">
    <source>
        <dbReference type="SAM" id="MobiDB-lite"/>
    </source>
</evidence>
<reference evidence="19" key="1">
    <citation type="journal article" date="2012" name="Proc. Natl. Acad. Sci. U.S.A.">
        <title>Antigenic diversity is generated by distinct evolutionary mechanisms in African trypanosome species.</title>
        <authorList>
            <person name="Jackson A.P."/>
            <person name="Berry A."/>
            <person name="Aslett M."/>
            <person name="Allison H.C."/>
            <person name="Burton P."/>
            <person name="Vavrova-Anderson J."/>
            <person name="Brown R."/>
            <person name="Browne H."/>
            <person name="Corton N."/>
            <person name="Hauser H."/>
            <person name="Gamble J."/>
            <person name="Gilderthorp R."/>
            <person name="Marcello L."/>
            <person name="McQuillan J."/>
            <person name="Otto T.D."/>
            <person name="Quail M.A."/>
            <person name="Sanders M.J."/>
            <person name="van Tonder A."/>
            <person name="Ginger M.L."/>
            <person name="Field M.C."/>
            <person name="Barry J.D."/>
            <person name="Hertz-Fowler C."/>
            <person name="Berriman M."/>
        </authorList>
    </citation>
    <scope>NUCLEOTIDE SEQUENCE</scope>
    <source>
        <strain evidence="19">IL3000</strain>
    </source>
</reference>
<dbReference type="SFLD" id="SFLDG00002">
    <property type="entry name" value="C1.7:_P-type_atpase_like"/>
    <property type="match status" value="1"/>
</dbReference>
<dbReference type="PRINTS" id="PR00119">
    <property type="entry name" value="CATATPASE"/>
</dbReference>
<feature type="region of interest" description="Disordered" evidence="16">
    <location>
        <begin position="171"/>
        <end position="190"/>
    </location>
</feature>
<dbReference type="GO" id="GO:0045332">
    <property type="term" value="P:phospholipid translocation"/>
    <property type="evidence" value="ECO:0007669"/>
    <property type="project" value="TreeGrafter"/>
</dbReference>
<feature type="binding site" evidence="14">
    <location>
        <position position="423"/>
    </location>
    <ligand>
        <name>Mg(2+)</name>
        <dbReference type="ChEBI" id="CHEBI:18420"/>
    </ligand>
</feature>
<dbReference type="EC" id="7.6.2.1" evidence="15"/>
<dbReference type="SFLD" id="SFLDS00003">
    <property type="entry name" value="Haloacid_Dehalogenase"/>
    <property type="match status" value="1"/>
</dbReference>
<keyword evidence="8 15" id="KW-1278">Translocase</keyword>
<feature type="binding site" evidence="13">
    <location>
        <position position="423"/>
    </location>
    <ligand>
        <name>ATP</name>
        <dbReference type="ChEBI" id="CHEBI:30616"/>
    </ligand>
</feature>
<evidence type="ECO:0000256" key="9">
    <source>
        <dbReference type="ARBA" id="ARBA00022989"/>
    </source>
</evidence>
<evidence type="ECO:0000256" key="11">
    <source>
        <dbReference type="ARBA" id="ARBA00034036"/>
    </source>
</evidence>
<keyword evidence="7 14" id="KW-0460">Magnesium</keyword>
<dbReference type="InterPro" id="IPR023298">
    <property type="entry name" value="ATPase_P-typ_TM_dom_sf"/>
</dbReference>
<feature type="binding site" evidence="13">
    <location>
        <position position="874"/>
    </location>
    <ligand>
        <name>ATP</name>
        <dbReference type="ChEBI" id="CHEBI:30616"/>
    </ligand>
</feature>
<feature type="binding site" evidence="13">
    <location>
        <position position="422"/>
    </location>
    <ligand>
        <name>ATP</name>
        <dbReference type="ChEBI" id="CHEBI:30616"/>
    </ligand>
</feature>
<dbReference type="VEuPathDB" id="TriTrypDB:TcIL3000_6_3130"/>
<dbReference type="PANTHER" id="PTHR24092">
    <property type="entry name" value="PROBABLE PHOSPHOLIPID-TRANSPORTING ATPASE"/>
    <property type="match status" value="1"/>
</dbReference>
<feature type="binding site" evidence="13">
    <location>
        <position position="701"/>
    </location>
    <ligand>
        <name>ATP</name>
        <dbReference type="ChEBI" id="CHEBI:30616"/>
    </ligand>
</feature>
<feature type="binding site" evidence="13">
    <location>
        <position position="509"/>
    </location>
    <ligand>
        <name>ATP</name>
        <dbReference type="ChEBI" id="CHEBI:30616"/>
    </ligand>
</feature>
<dbReference type="GO" id="GO:0005886">
    <property type="term" value="C:plasma membrane"/>
    <property type="evidence" value="ECO:0007669"/>
    <property type="project" value="TreeGrafter"/>
</dbReference>
<dbReference type="EMBL" id="HE575319">
    <property type="protein sequence ID" value="CCC91063.1"/>
    <property type="molecule type" value="Genomic_DNA"/>
</dbReference>
<feature type="transmembrane region" description="Helical" evidence="15">
    <location>
        <begin position="1051"/>
        <end position="1070"/>
    </location>
</feature>
<dbReference type="InterPro" id="IPR018303">
    <property type="entry name" value="ATPase_P-typ_P_site"/>
</dbReference>
<feature type="active site" description="4-aspartylphosphate intermediate" evidence="12">
    <location>
        <position position="421"/>
    </location>
</feature>
<keyword evidence="9 15" id="KW-1133">Transmembrane helix</keyword>
<dbReference type="SFLD" id="SFLDF00027">
    <property type="entry name" value="p-type_atpase"/>
    <property type="match status" value="1"/>
</dbReference>
<dbReference type="InterPro" id="IPR008250">
    <property type="entry name" value="ATPase_P-typ_transduc_dom_A_sf"/>
</dbReference>
<keyword evidence="6 13" id="KW-0067">ATP-binding</keyword>
<dbReference type="GO" id="GO:0005524">
    <property type="term" value="F:ATP binding"/>
    <property type="evidence" value="ECO:0007669"/>
    <property type="project" value="UniProtKB-UniRule"/>
</dbReference>
<feature type="binding site" evidence="13">
    <location>
        <position position="702"/>
    </location>
    <ligand>
        <name>ATP</name>
        <dbReference type="ChEBI" id="CHEBI:30616"/>
    </ligand>
</feature>
<feature type="binding site" evidence="14">
    <location>
        <position position="875"/>
    </location>
    <ligand>
        <name>Mg(2+)</name>
        <dbReference type="ChEBI" id="CHEBI:18420"/>
    </ligand>
</feature>
<dbReference type="Pfam" id="PF16209">
    <property type="entry name" value="PhoLip_ATPase_N"/>
    <property type="match status" value="1"/>
</dbReference>
<organism evidence="19">
    <name type="scientific">Trypanosoma congolense (strain IL3000)</name>
    <dbReference type="NCBI Taxonomy" id="1068625"/>
    <lineage>
        <taxon>Eukaryota</taxon>
        <taxon>Discoba</taxon>
        <taxon>Euglenozoa</taxon>
        <taxon>Kinetoplastea</taxon>
        <taxon>Metakinetoplastina</taxon>
        <taxon>Trypanosomatida</taxon>
        <taxon>Trypanosomatidae</taxon>
        <taxon>Trypanosoma</taxon>
        <taxon>Nannomonas</taxon>
    </lineage>
</organism>
<dbReference type="GO" id="GO:0016887">
    <property type="term" value="F:ATP hydrolysis activity"/>
    <property type="evidence" value="ECO:0007669"/>
    <property type="project" value="InterPro"/>
</dbReference>
<feature type="transmembrane region" description="Helical" evidence="15">
    <location>
        <begin position="1077"/>
        <end position="1097"/>
    </location>
</feature>
<name>G0UNV2_TRYCI</name>
<evidence type="ECO:0000256" key="8">
    <source>
        <dbReference type="ARBA" id="ARBA00022967"/>
    </source>
</evidence>
<dbReference type="SUPFAM" id="SSF81653">
    <property type="entry name" value="Calcium ATPase, transduction domain A"/>
    <property type="match status" value="1"/>
</dbReference>
<evidence type="ECO:0000256" key="2">
    <source>
        <dbReference type="ARBA" id="ARBA00008109"/>
    </source>
</evidence>
<evidence type="ECO:0000256" key="10">
    <source>
        <dbReference type="ARBA" id="ARBA00023136"/>
    </source>
</evidence>
<feature type="binding site" evidence="13">
    <location>
        <position position="852"/>
    </location>
    <ligand>
        <name>ATP</name>
        <dbReference type="ChEBI" id="CHEBI:30616"/>
    </ligand>
</feature>
<dbReference type="NCBIfam" id="TIGR01652">
    <property type="entry name" value="ATPase-Plipid"/>
    <property type="match status" value="1"/>
</dbReference>
<sequence length="1202" mass="134730">MPKDSGMRLVAPLNGAVAEQFCDNRVTNSRYTVWNFLFLNFYEQFRHPINFYFLLVASLQFVSVVAPVNPFSVLLPLLFTFTVTALKAGYDDVKRHRQDKMYNDKERKVINRETREWEWRKNRNIRVGDVIYLTEDEDIPCDAVVLASSSPIVYIRTDNLDGELDLKPRDIVAPNPVGRGRGEETEDSSSSNITVRLDDGCCEIVEKVSRMRLKCSAPTSMINSFDGVAVFLSPSSLYRSIGLREDWVERDVSVSVSLSENHILPQSCVLKNTKAAICLAIYTGEETKCSLNKRCSKVKWAKIDREISRHAIFLFVFQLSCAFGFGFAGYFFNLSIDKKYWYLPVPESESGSAFAIYALRFFLLTTVFIPISFKFVTDMTKHYLKLVIEGDEAMVHDGEGCFVRNSSIVEDLGQVDYVLTDKTGTLTQNVMELLYVTVNGKRICLRDIDLSTKSGDICSEDVLRFARVLSLCNTVEVINGSEESSGDVERRKPVSGKITSVYQAASPDEVALCDGCRKLRVTLISRTADAAVLDVNGVRETWRIHHVFHFTSEFKTMGIIVEDEKDGTIYYLVKGADDRILEMSLEDSPFYATEDSENVGMISFVRCVNSEVEHYAMNGLRTLLVAQKKLTQEELQNFLRDAREAEFSMDDRKNKVKNVRLAMENSVHVLGVTAIEDKLQEYVPETVSNLMQAGIKVWMLTGDKVQTAEQIAVTCSLCSPRDRFLRLTAEELGANDMWEDRMTHLLDIASGEKDFVDPNLWRVVNSDVSCGDSNPSVARSGNMGGSSGDDTQIIVDSSLSNPLSTAFPYVLLVEGGLVLQRILDTPELLELLIKLSAKCSSVICARTTPRQKAAVARLVCSRGFLTLAVGDGGNDVAMIQEAHVGVGISGKEGRQAVRASDFSISRFSDLRSLLFVHGQLAYTRTAFVIKYSFYKSVLIGFVQLVHNICDGYVSGGSFWDSLGLTLWNGLYSLPQTLLYCLDRKVPRTVLEMNPRVYNFTRSGFDLSGQEFFFAFVFRGVVHAVLVYILVLNMLGSNFVHPGSGSEASRDVAFSVAYTVLIFLQVLIMILESHTITVLNAFFIFVMPVLYVGINYVFSSMERFAFYGVWSQVSTLVPILICVAVICALKVSTFGLLMLWRMYNPDPRDYLRARESSEIFARRSSWKSHGGLSRLMCCFTCVPEEESTFTAIVVEGERKAGFG</sequence>
<comment type="catalytic activity">
    <reaction evidence="11 15">
        <text>ATP + H2O + phospholipidSide 1 = ADP + phosphate + phospholipidSide 2.</text>
        <dbReference type="EC" id="7.6.2.1"/>
    </reaction>
</comment>
<keyword evidence="3 15" id="KW-0812">Transmembrane</keyword>
<keyword evidence="5 13" id="KW-0547">Nucleotide-binding</keyword>
<dbReference type="NCBIfam" id="TIGR01494">
    <property type="entry name" value="ATPase_P-type"/>
    <property type="match status" value="1"/>
</dbReference>
<evidence type="ECO:0000256" key="13">
    <source>
        <dbReference type="PIRSR" id="PIRSR606539-2"/>
    </source>
</evidence>
<dbReference type="GO" id="GO:0000287">
    <property type="term" value="F:magnesium ion binding"/>
    <property type="evidence" value="ECO:0007669"/>
    <property type="project" value="UniProtKB-UniRule"/>
</dbReference>
<feature type="binding site" evidence="14">
    <location>
        <position position="421"/>
    </location>
    <ligand>
        <name>Mg(2+)</name>
        <dbReference type="ChEBI" id="CHEBI:18420"/>
    </ligand>
</feature>
<dbReference type="Pfam" id="PF13246">
    <property type="entry name" value="Cation_ATPase"/>
    <property type="match status" value="1"/>
</dbReference>
<feature type="binding site" evidence="13">
    <location>
        <position position="421"/>
    </location>
    <ligand>
        <name>ATP</name>
        <dbReference type="ChEBI" id="CHEBI:30616"/>
    </ligand>
</feature>
<feature type="binding site" evidence="13">
    <location>
        <position position="574"/>
    </location>
    <ligand>
        <name>ATP</name>
        <dbReference type="ChEBI" id="CHEBI:30616"/>
    </ligand>
</feature>
<dbReference type="Gene3D" id="2.70.150.10">
    <property type="entry name" value="Calcium-transporting ATPase, cytoplasmic transduction domain A"/>
    <property type="match status" value="1"/>
</dbReference>
<evidence type="ECO:0000256" key="3">
    <source>
        <dbReference type="ARBA" id="ARBA00022692"/>
    </source>
</evidence>
<evidence type="ECO:0000256" key="12">
    <source>
        <dbReference type="PIRSR" id="PIRSR606539-1"/>
    </source>
</evidence>
<dbReference type="InterPro" id="IPR001757">
    <property type="entry name" value="P_typ_ATPase"/>
</dbReference>
<feature type="transmembrane region" description="Helical" evidence="15">
    <location>
        <begin position="311"/>
        <end position="332"/>
    </location>
</feature>
<feature type="binding site" evidence="13">
    <location>
        <position position="846"/>
    </location>
    <ligand>
        <name>ATP</name>
        <dbReference type="ChEBI" id="CHEBI:30616"/>
    </ligand>
</feature>
<feature type="binding site" evidence="13">
    <location>
        <position position="703"/>
    </location>
    <ligand>
        <name>ATP</name>
        <dbReference type="ChEBI" id="CHEBI:30616"/>
    </ligand>
</feature>
<feature type="transmembrane region" description="Helical" evidence="15">
    <location>
        <begin position="1117"/>
        <end position="1139"/>
    </location>
</feature>
<evidence type="ECO:0000259" key="17">
    <source>
        <dbReference type="Pfam" id="PF16209"/>
    </source>
</evidence>
<dbReference type="InterPro" id="IPR044492">
    <property type="entry name" value="P_typ_ATPase_HD_dom"/>
</dbReference>
<feature type="binding site" evidence="14">
    <location>
        <position position="871"/>
    </location>
    <ligand>
        <name>Mg(2+)</name>
        <dbReference type="ChEBI" id="CHEBI:18420"/>
    </ligand>
</feature>
<dbReference type="InterPro" id="IPR032630">
    <property type="entry name" value="P_typ_ATPase_c"/>
</dbReference>
<evidence type="ECO:0000256" key="4">
    <source>
        <dbReference type="ARBA" id="ARBA00022723"/>
    </source>
</evidence>
<feature type="domain" description="P-type ATPase N-terminal" evidence="17">
    <location>
        <begin position="19"/>
        <end position="73"/>
    </location>
</feature>
<evidence type="ECO:0000259" key="18">
    <source>
        <dbReference type="Pfam" id="PF16212"/>
    </source>
</evidence>
<dbReference type="InterPro" id="IPR023299">
    <property type="entry name" value="ATPase_P-typ_cyto_dom_N"/>
</dbReference>
<evidence type="ECO:0000256" key="15">
    <source>
        <dbReference type="RuleBase" id="RU362033"/>
    </source>
</evidence>
<feature type="transmembrane region" description="Helical" evidence="15">
    <location>
        <begin position="1011"/>
        <end position="1031"/>
    </location>
</feature>
<dbReference type="PANTHER" id="PTHR24092:SF19">
    <property type="entry name" value="PHOSPHOLIPID-TRANSPORTING ATPASE"/>
    <property type="match status" value="1"/>
</dbReference>
<feature type="domain" description="P-type ATPase C-terminal" evidence="18">
    <location>
        <begin position="897"/>
        <end position="1144"/>
    </location>
</feature>
<feature type="transmembrane region" description="Helical" evidence="15">
    <location>
        <begin position="352"/>
        <end position="376"/>
    </location>
</feature>
<dbReference type="InterPro" id="IPR036412">
    <property type="entry name" value="HAD-like_sf"/>
</dbReference>
<protein>
    <recommendedName>
        <fullName evidence="15">Phospholipid-transporting ATPase</fullName>
        <ecNumber evidence="15">7.6.2.1</ecNumber>
    </recommendedName>
</protein>
<keyword evidence="10 15" id="KW-0472">Membrane</keyword>
<dbReference type="Gene3D" id="3.40.50.1000">
    <property type="entry name" value="HAD superfamily/HAD-like"/>
    <property type="match status" value="2"/>
</dbReference>
<dbReference type="Pfam" id="PF16212">
    <property type="entry name" value="PhoLip_ATPase_C"/>
    <property type="match status" value="1"/>
</dbReference>
<dbReference type="InterPro" id="IPR023214">
    <property type="entry name" value="HAD_sf"/>
</dbReference>
<evidence type="ECO:0000256" key="7">
    <source>
        <dbReference type="ARBA" id="ARBA00022842"/>
    </source>
</evidence>
<keyword evidence="4 14" id="KW-0479">Metal-binding</keyword>
<evidence type="ECO:0000256" key="14">
    <source>
        <dbReference type="PIRSR" id="PIRSR606539-3"/>
    </source>
</evidence>
<dbReference type="Gene3D" id="1.20.1110.10">
    <property type="entry name" value="Calcium-transporting ATPase, transmembrane domain"/>
    <property type="match status" value="1"/>
</dbReference>
<evidence type="ECO:0000256" key="1">
    <source>
        <dbReference type="ARBA" id="ARBA00004141"/>
    </source>
</evidence>
<dbReference type="InterPro" id="IPR006539">
    <property type="entry name" value="P-type_ATPase_IV"/>
</dbReference>
<evidence type="ECO:0000256" key="6">
    <source>
        <dbReference type="ARBA" id="ARBA00022840"/>
    </source>
</evidence>
<dbReference type="GO" id="GO:0140326">
    <property type="term" value="F:ATPase-coupled intramembrane lipid transporter activity"/>
    <property type="evidence" value="ECO:0007669"/>
    <property type="project" value="UniProtKB-EC"/>
</dbReference>
<feature type="binding site" evidence="13">
    <location>
        <position position="621"/>
    </location>
    <ligand>
        <name>ATP</name>
        <dbReference type="ChEBI" id="CHEBI:30616"/>
    </ligand>
</feature>
<dbReference type="SUPFAM" id="SSF81665">
    <property type="entry name" value="Calcium ATPase, transmembrane domain M"/>
    <property type="match status" value="1"/>
</dbReference>
<feature type="transmembrane region" description="Helical" evidence="15">
    <location>
        <begin position="49"/>
        <end position="67"/>
    </location>
</feature>
<comment type="cofactor">
    <cofactor evidence="14">
        <name>Mg(2+)</name>
        <dbReference type="ChEBI" id="CHEBI:18420"/>
    </cofactor>
</comment>
<dbReference type="PROSITE" id="PS00154">
    <property type="entry name" value="ATPASE_E1_E2"/>
    <property type="match status" value="1"/>
</dbReference>
<feature type="transmembrane region" description="Helical" evidence="15">
    <location>
        <begin position="73"/>
        <end position="90"/>
    </location>
</feature>
<accession>G0UNV2</accession>
<comment type="subcellular location">
    <subcellularLocation>
        <location evidence="1 15">Membrane</location>
        <topology evidence="1 15">Multi-pass membrane protein</topology>
    </subcellularLocation>
</comment>
<feature type="binding site" evidence="13">
    <location>
        <position position="875"/>
    </location>
    <ligand>
        <name>ATP</name>
        <dbReference type="ChEBI" id="CHEBI:30616"/>
    </ligand>
</feature>
<proteinExistence type="inferred from homology"/>
<comment type="similarity">
    <text evidence="2 15">Belongs to the cation transport ATPase (P-type) (TC 3.A.3) family. Type IV subfamily.</text>
</comment>
<evidence type="ECO:0000313" key="19">
    <source>
        <dbReference type="EMBL" id="CCC91063.1"/>
    </source>
</evidence>
<dbReference type="Gene3D" id="3.40.1110.10">
    <property type="entry name" value="Calcium-transporting ATPase, cytoplasmic domain N"/>
    <property type="match status" value="1"/>
</dbReference>
<feature type="binding site" evidence="13">
    <location>
        <position position="550"/>
    </location>
    <ligand>
        <name>ATP</name>
        <dbReference type="ChEBI" id="CHEBI:30616"/>
    </ligand>
</feature>
<evidence type="ECO:0000256" key="5">
    <source>
        <dbReference type="ARBA" id="ARBA00022741"/>
    </source>
</evidence>
<dbReference type="SUPFAM" id="SSF56784">
    <property type="entry name" value="HAD-like"/>
    <property type="match status" value="1"/>
</dbReference>
<gene>
    <name evidence="19" type="ORF">TCIL3000_6_3130</name>
</gene>